<dbReference type="GO" id="GO:0060271">
    <property type="term" value="P:cilium assembly"/>
    <property type="evidence" value="ECO:0007669"/>
    <property type="project" value="InterPro"/>
</dbReference>
<comment type="caution">
    <text evidence="3">The sequence shown here is derived from an EMBL/GenBank/DDBJ whole genome shotgun (WGS) entry which is preliminary data.</text>
</comment>
<gene>
    <name evidence="3" type="ORF">JTE90_001973</name>
</gene>
<proteinExistence type="predicted"/>
<evidence type="ECO:0000313" key="3">
    <source>
        <dbReference type="EMBL" id="KAG8176833.1"/>
    </source>
</evidence>
<dbReference type="InterPro" id="IPR019170">
    <property type="entry name" value="Meckelin"/>
</dbReference>
<feature type="transmembrane region" description="Helical" evidence="1">
    <location>
        <begin position="496"/>
        <end position="519"/>
    </location>
</feature>
<evidence type="ECO:0000256" key="2">
    <source>
        <dbReference type="SAM" id="SignalP"/>
    </source>
</evidence>
<feature type="transmembrane region" description="Helical" evidence="1">
    <location>
        <begin position="720"/>
        <end position="746"/>
    </location>
</feature>
<reference evidence="3 4" key="1">
    <citation type="journal article" date="2022" name="Nat. Ecol. Evol.">
        <title>A masculinizing supergene underlies an exaggerated male reproductive morph in a spider.</title>
        <authorList>
            <person name="Hendrickx F."/>
            <person name="De Corte Z."/>
            <person name="Sonet G."/>
            <person name="Van Belleghem S.M."/>
            <person name="Kostlbacher S."/>
            <person name="Vangestel C."/>
        </authorList>
    </citation>
    <scope>NUCLEOTIDE SEQUENCE [LARGE SCALE GENOMIC DNA]</scope>
    <source>
        <strain evidence="3">W744_W776</strain>
    </source>
</reference>
<dbReference type="Pfam" id="PF09773">
    <property type="entry name" value="Meckelin"/>
    <property type="match status" value="1"/>
</dbReference>
<feature type="transmembrane region" description="Helical" evidence="1">
    <location>
        <begin position="531"/>
        <end position="559"/>
    </location>
</feature>
<keyword evidence="1" id="KW-0472">Membrane</keyword>
<keyword evidence="4" id="KW-1185">Reference proteome</keyword>
<keyword evidence="1" id="KW-1133">Transmembrane helix</keyword>
<feature type="transmembrane region" description="Helical" evidence="1">
    <location>
        <begin position="589"/>
        <end position="611"/>
    </location>
</feature>
<dbReference type="AlphaFoldDB" id="A0AAV6TYV3"/>
<evidence type="ECO:0000313" key="4">
    <source>
        <dbReference type="Proteomes" id="UP000827092"/>
    </source>
</evidence>
<evidence type="ECO:0008006" key="5">
    <source>
        <dbReference type="Google" id="ProtNLM"/>
    </source>
</evidence>
<feature type="transmembrane region" description="Helical" evidence="1">
    <location>
        <begin position="958"/>
        <end position="976"/>
    </location>
</feature>
<protein>
    <recommendedName>
        <fullName evidence="5">Meckelin</fullName>
    </recommendedName>
</protein>
<keyword evidence="1" id="KW-0812">Transmembrane</keyword>
<organism evidence="3 4">
    <name type="scientific">Oedothorax gibbosus</name>
    <dbReference type="NCBI Taxonomy" id="931172"/>
    <lineage>
        <taxon>Eukaryota</taxon>
        <taxon>Metazoa</taxon>
        <taxon>Ecdysozoa</taxon>
        <taxon>Arthropoda</taxon>
        <taxon>Chelicerata</taxon>
        <taxon>Arachnida</taxon>
        <taxon>Araneae</taxon>
        <taxon>Araneomorphae</taxon>
        <taxon>Entelegynae</taxon>
        <taxon>Araneoidea</taxon>
        <taxon>Linyphiidae</taxon>
        <taxon>Erigoninae</taxon>
        <taxon>Oedothorax</taxon>
    </lineage>
</organism>
<dbReference type="Proteomes" id="UP000827092">
    <property type="component" value="Unassembled WGS sequence"/>
</dbReference>
<name>A0AAV6TYV3_9ARAC</name>
<feature type="chain" id="PRO_5043428655" description="Meckelin" evidence="2">
    <location>
        <begin position="21"/>
        <end position="996"/>
    </location>
</feature>
<feature type="transmembrane region" description="Helical" evidence="1">
    <location>
        <begin position="686"/>
        <end position="708"/>
    </location>
</feature>
<dbReference type="GO" id="GO:0036038">
    <property type="term" value="C:MKS complex"/>
    <property type="evidence" value="ECO:0007669"/>
    <property type="project" value="InterPro"/>
</dbReference>
<feature type="signal peptide" evidence="2">
    <location>
        <begin position="1"/>
        <end position="20"/>
    </location>
</feature>
<dbReference type="PANTHER" id="PTHR21274:SF0">
    <property type="entry name" value="MECKELIN"/>
    <property type="match status" value="1"/>
</dbReference>
<feature type="transmembrane region" description="Helical" evidence="1">
    <location>
        <begin position="931"/>
        <end position="952"/>
    </location>
</feature>
<keyword evidence="2" id="KW-0732">Signal</keyword>
<dbReference type="PANTHER" id="PTHR21274">
    <property type="entry name" value="MECKELIN"/>
    <property type="match status" value="1"/>
</dbReference>
<evidence type="ECO:0000256" key="1">
    <source>
        <dbReference type="SAM" id="Phobius"/>
    </source>
</evidence>
<sequence>MALKLVFSIVLLTLINLSKGNLPLPAITPEHCNATEYYDSICMRCTRCGKDETQANLQYRASDGSCVCKSHHYVKARSGPYDVTCDHCPKKMVPSADGRHCLECGDTNPYNETSDSCEPCSNGTMVEDGKYASCASCEDGDIVRTKLMNSMCPSTPVVNQKYCSEANMVYSGGYCLPSIQNDASLFNIKYQNGESVPSAYLKEHLNAALHNCKENNATACQALANMCVLLLYRISLEINACAEFRKISKKHLEACPRKRLWLYYIDEEARWNAEKDLYQDNVPNVFTPNLGQESSKLHILAMKYALNGTLLGFKKIKSDDMHLCQESDVEVDIALVVGTRIERTCRKSLQTLWKDSEMVFYELYLVNNLNKSEMYPIPVLIQSVVVNGESVNIEKDRSKWLLVSRFFLTDHISGIEEGSSLLEKHNQPVTKVFRYASHVSLRVTFKSYGEPGKIFPPLLTITYAEATPGDYMENKKVTVKFSALYDMDQSSAMKSISIALSVLCIFAFGWSILQTYSWFRRSGKHAIDLMTLGKFLICMSGNISTVFFVVVLGSCLYWLTFFKRQDVIYTILPTHEQEEFINVYIGQAFAFKAIQLIHLLFAQCSIDIFFIDWERPRVRASTVSARVATTSKNVNETSVDATKKGLLKATPDKINTEMAGVSIWRTYYAANEWAEMQSKRKISLSLQLFGVLFVLKVLGFETSTLAALNLNLPTADVQKYVPYSTCCRFALGAIVYLVIALLQVIVRRGLYERFVEDKLQQYVDLCSVSNVSVFILVTKRFGYYIHGRSTHGKADVNMKEMHEFLRKEEEDLCGRRGLLPDTDQQTFQILLPPGVHDQFLRLLVPLTSYSQAADRMQGVGGRLAKVDIDRVANTHYMLNKFLSSFIDHSFKDLDYVVKDRVLMEYLFDVECYEVADRGYFYNDDGRSFSSVLFYGNEAVLLLFDVLLFSVINIASADYVLATILTFVIAKAIQGIRRSAGRRNLVRKALVDERFLT</sequence>
<accession>A0AAV6TYV3</accession>
<dbReference type="EMBL" id="JAFNEN010000848">
    <property type="protein sequence ID" value="KAG8176833.1"/>
    <property type="molecule type" value="Genomic_DNA"/>
</dbReference>